<dbReference type="InterPro" id="IPR011989">
    <property type="entry name" value="ARM-like"/>
</dbReference>
<evidence type="ECO:0000313" key="2">
    <source>
        <dbReference type="Proteomes" id="UP000636800"/>
    </source>
</evidence>
<dbReference type="PANTHER" id="PTHR10257:SF60">
    <property type="entry name" value="SERINE_THREONINE PROTEIN PHOSPHATASE 2A 55 KDA REGULATORY SUBUNIT B' DELTA ISOFORM"/>
    <property type="match status" value="1"/>
</dbReference>
<keyword evidence="2" id="KW-1185">Reference proteome</keyword>
<dbReference type="PANTHER" id="PTHR10257">
    <property type="entry name" value="SERINE/THREONINE PROTEIN PHOSPHATASE 2A PP2A REGULATORY SUBUNIT B"/>
    <property type="match status" value="1"/>
</dbReference>
<dbReference type="Gene3D" id="1.25.10.10">
    <property type="entry name" value="Leucine-rich Repeat Variant"/>
    <property type="match status" value="1"/>
</dbReference>
<comment type="caution">
    <text evidence="1">The sequence shown here is derived from an EMBL/GenBank/DDBJ whole genome shotgun (WGS) entry which is preliminary data.</text>
</comment>
<dbReference type="Pfam" id="PF01603">
    <property type="entry name" value="B56"/>
    <property type="match status" value="1"/>
</dbReference>
<dbReference type="OrthoDB" id="435754at2759"/>
<proteinExistence type="predicted"/>
<dbReference type="Proteomes" id="UP000636800">
    <property type="component" value="Chromosome 1"/>
</dbReference>
<sequence>MEPAWPHLQIVYEFFLKFIASSETDAKIAKRYVDHSFYSPSARPLLTRGPKEREHLKTILHASMESSWCTGPSSEKALTIYSTDSF</sequence>
<dbReference type="SUPFAM" id="SSF48371">
    <property type="entry name" value="ARM repeat"/>
    <property type="match status" value="1"/>
</dbReference>
<reference evidence="1 2" key="1">
    <citation type="journal article" date="2020" name="Nat. Food">
        <title>A phased Vanilla planifolia genome enables genetic improvement of flavour and production.</title>
        <authorList>
            <person name="Hasing T."/>
            <person name="Tang H."/>
            <person name="Brym M."/>
            <person name="Khazi F."/>
            <person name="Huang T."/>
            <person name="Chambers A.H."/>
        </authorList>
    </citation>
    <scope>NUCLEOTIDE SEQUENCE [LARGE SCALE GENOMIC DNA]</scope>
    <source>
        <tissue evidence="1">Leaf</tissue>
    </source>
</reference>
<name>A0A835S124_VANPL</name>
<dbReference type="InterPro" id="IPR002554">
    <property type="entry name" value="PP2A_B56"/>
</dbReference>
<dbReference type="InterPro" id="IPR016024">
    <property type="entry name" value="ARM-type_fold"/>
</dbReference>
<accession>A0A835S124</accession>
<dbReference type="GO" id="GO:0000159">
    <property type="term" value="C:protein phosphatase type 2A complex"/>
    <property type="evidence" value="ECO:0007669"/>
    <property type="project" value="InterPro"/>
</dbReference>
<dbReference type="GO" id="GO:0019888">
    <property type="term" value="F:protein phosphatase regulator activity"/>
    <property type="evidence" value="ECO:0007669"/>
    <property type="project" value="InterPro"/>
</dbReference>
<protein>
    <submittedName>
        <fullName evidence="1">Uncharacterized protein</fullName>
    </submittedName>
</protein>
<gene>
    <name evidence="1" type="ORF">HPP92_003066</name>
</gene>
<organism evidence="1 2">
    <name type="scientific">Vanilla planifolia</name>
    <name type="common">Vanilla</name>
    <dbReference type="NCBI Taxonomy" id="51239"/>
    <lineage>
        <taxon>Eukaryota</taxon>
        <taxon>Viridiplantae</taxon>
        <taxon>Streptophyta</taxon>
        <taxon>Embryophyta</taxon>
        <taxon>Tracheophyta</taxon>
        <taxon>Spermatophyta</taxon>
        <taxon>Magnoliopsida</taxon>
        <taxon>Liliopsida</taxon>
        <taxon>Asparagales</taxon>
        <taxon>Orchidaceae</taxon>
        <taxon>Vanilloideae</taxon>
        <taxon>Vanilleae</taxon>
        <taxon>Vanilla</taxon>
    </lineage>
</organism>
<dbReference type="AlphaFoldDB" id="A0A835S124"/>
<dbReference type="EMBL" id="JADCNL010000001">
    <property type="protein sequence ID" value="KAG0498375.1"/>
    <property type="molecule type" value="Genomic_DNA"/>
</dbReference>
<evidence type="ECO:0000313" key="1">
    <source>
        <dbReference type="EMBL" id="KAG0498375.1"/>
    </source>
</evidence>
<dbReference type="GO" id="GO:0007165">
    <property type="term" value="P:signal transduction"/>
    <property type="evidence" value="ECO:0007669"/>
    <property type="project" value="InterPro"/>
</dbReference>